<dbReference type="Proteomes" id="UP000265520">
    <property type="component" value="Unassembled WGS sequence"/>
</dbReference>
<evidence type="ECO:0000313" key="2">
    <source>
        <dbReference type="Proteomes" id="UP000265520"/>
    </source>
</evidence>
<reference evidence="1 2" key="1">
    <citation type="journal article" date="2018" name="Front. Plant Sci.">
        <title>Red Clover (Trifolium pratense) and Zigzag Clover (T. medium) - A Picture of Genomic Similarities and Differences.</title>
        <authorList>
            <person name="Dluhosova J."/>
            <person name="Istvanek J."/>
            <person name="Nedelnik J."/>
            <person name="Repkova J."/>
        </authorList>
    </citation>
    <scope>NUCLEOTIDE SEQUENCE [LARGE SCALE GENOMIC DNA]</scope>
    <source>
        <strain evidence="2">cv. 10/8</strain>
        <tissue evidence="1">Leaf</tissue>
    </source>
</reference>
<protein>
    <submittedName>
        <fullName evidence="1">Uncharacterized protein</fullName>
    </submittedName>
</protein>
<sequence length="104" mass="11678">MKRFSGRFIATMEPITTMLKEEEDSKAEILSLPAPNLTVTASELPEAFAEINENVRRRISQQNEEVRTRLDKQDETLRAQAEASSRIELLLTSLVARLPPPNGA</sequence>
<evidence type="ECO:0000313" key="1">
    <source>
        <dbReference type="EMBL" id="MCH82785.1"/>
    </source>
</evidence>
<dbReference type="EMBL" id="LXQA010004185">
    <property type="protein sequence ID" value="MCH82785.1"/>
    <property type="molecule type" value="Genomic_DNA"/>
</dbReference>
<comment type="caution">
    <text evidence="1">The sequence shown here is derived from an EMBL/GenBank/DDBJ whole genome shotgun (WGS) entry which is preliminary data.</text>
</comment>
<keyword evidence="2" id="KW-1185">Reference proteome</keyword>
<organism evidence="1 2">
    <name type="scientific">Trifolium medium</name>
    <dbReference type="NCBI Taxonomy" id="97028"/>
    <lineage>
        <taxon>Eukaryota</taxon>
        <taxon>Viridiplantae</taxon>
        <taxon>Streptophyta</taxon>
        <taxon>Embryophyta</taxon>
        <taxon>Tracheophyta</taxon>
        <taxon>Spermatophyta</taxon>
        <taxon>Magnoliopsida</taxon>
        <taxon>eudicotyledons</taxon>
        <taxon>Gunneridae</taxon>
        <taxon>Pentapetalae</taxon>
        <taxon>rosids</taxon>
        <taxon>fabids</taxon>
        <taxon>Fabales</taxon>
        <taxon>Fabaceae</taxon>
        <taxon>Papilionoideae</taxon>
        <taxon>50 kb inversion clade</taxon>
        <taxon>NPAAA clade</taxon>
        <taxon>Hologalegina</taxon>
        <taxon>IRL clade</taxon>
        <taxon>Trifolieae</taxon>
        <taxon>Trifolium</taxon>
    </lineage>
</organism>
<proteinExistence type="predicted"/>
<gene>
    <name evidence="1" type="ORF">A2U01_0003597</name>
</gene>
<name>A0A392M6S5_9FABA</name>
<accession>A0A392M6S5</accession>
<dbReference type="AlphaFoldDB" id="A0A392M6S5"/>